<dbReference type="InterPro" id="IPR024535">
    <property type="entry name" value="RHGA/B-epi-like_pectate_lyase"/>
</dbReference>
<reference evidence="2" key="1">
    <citation type="submission" date="2023-06" db="EMBL/GenBank/DDBJ databases">
        <title>Genome-scale phylogeny and comparative genomics of the fungal order Sordariales.</title>
        <authorList>
            <consortium name="Lawrence Berkeley National Laboratory"/>
            <person name="Hensen N."/>
            <person name="Bonometti L."/>
            <person name="Westerberg I."/>
            <person name="Brannstrom I.O."/>
            <person name="Guillou S."/>
            <person name="Cros-Aarteil S."/>
            <person name="Calhoun S."/>
            <person name="Haridas S."/>
            <person name="Kuo A."/>
            <person name="Mondo S."/>
            <person name="Pangilinan J."/>
            <person name="Riley R."/>
            <person name="Labutti K."/>
            <person name="Andreopoulos B."/>
            <person name="Lipzen A."/>
            <person name="Chen C."/>
            <person name="Yanf M."/>
            <person name="Daum C."/>
            <person name="Ng V."/>
            <person name="Clum A."/>
            <person name="Steindorff A."/>
            <person name="Ohm R."/>
            <person name="Martin F."/>
            <person name="Silar P."/>
            <person name="Natvig D."/>
            <person name="Lalanne C."/>
            <person name="Gautier V."/>
            <person name="Ament-Velasquez S.L."/>
            <person name="Kruys A."/>
            <person name="Hutchinson M.I."/>
            <person name="Powell A.J."/>
            <person name="Barry K."/>
            <person name="Miller A.N."/>
            <person name="Grigoriev I.V."/>
            <person name="Debuchy R."/>
            <person name="Gladieux P."/>
            <person name="Thoren M.H."/>
            <person name="Johannesson H."/>
        </authorList>
    </citation>
    <scope>NUCLEOTIDE SEQUENCE</scope>
    <source>
        <strain evidence="2">PSN4</strain>
    </source>
</reference>
<keyword evidence="2" id="KW-0456">Lyase</keyword>
<evidence type="ECO:0000313" key="2">
    <source>
        <dbReference type="EMBL" id="KAK1758023.1"/>
    </source>
</evidence>
<feature type="domain" description="Rhamnogalacturonase A/B/Epimerase-like pectate lyase" evidence="1">
    <location>
        <begin position="8"/>
        <end position="174"/>
    </location>
</feature>
<dbReference type="Gene3D" id="2.160.20.10">
    <property type="entry name" value="Single-stranded right-handed beta-helix, Pectin lyase-like"/>
    <property type="match status" value="2"/>
</dbReference>
<gene>
    <name evidence="2" type="ORF">QBC47DRAFT_294390</name>
</gene>
<dbReference type="InterPro" id="IPR039279">
    <property type="entry name" value="QRT3-like"/>
</dbReference>
<protein>
    <submittedName>
        <fullName evidence="2">Pectin lyase fold/virulence factor</fullName>
    </submittedName>
</protein>
<dbReference type="GO" id="GO:0016829">
    <property type="term" value="F:lyase activity"/>
    <property type="evidence" value="ECO:0007669"/>
    <property type="project" value="UniProtKB-KW"/>
</dbReference>
<dbReference type="Pfam" id="PF12708">
    <property type="entry name" value="Pect-lyase_RHGA_epim"/>
    <property type="match status" value="2"/>
</dbReference>
<keyword evidence="3" id="KW-1185">Reference proteome</keyword>
<dbReference type="Proteomes" id="UP001239445">
    <property type="component" value="Unassembled WGS sequence"/>
</dbReference>
<comment type="caution">
    <text evidence="2">The sequence shown here is derived from an EMBL/GenBank/DDBJ whole genome shotgun (WGS) entry which is preliminary data.</text>
</comment>
<dbReference type="EMBL" id="MU839829">
    <property type="protein sequence ID" value="KAK1758023.1"/>
    <property type="molecule type" value="Genomic_DNA"/>
</dbReference>
<name>A0AAJ0FC65_9PEZI</name>
<dbReference type="GO" id="GO:0004650">
    <property type="term" value="F:polygalacturonase activity"/>
    <property type="evidence" value="ECO:0007669"/>
    <property type="project" value="InterPro"/>
</dbReference>
<dbReference type="InterPro" id="IPR011050">
    <property type="entry name" value="Pectin_lyase_fold/virulence"/>
</dbReference>
<evidence type="ECO:0000259" key="1">
    <source>
        <dbReference type="Pfam" id="PF12708"/>
    </source>
</evidence>
<dbReference type="PANTHER" id="PTHR33928:SF2">
    <property type="entry name" value="PECTATE LYASE SUPERFAMILY PROTEIN DOMAIN-CONTAINING PROTEIN-RELATED"/>
    <property type="match status" value="1"/>
</dbReference>
<dbReference type="CDD" id="cd23668">
    <property type="entry name" value="GH55_beta13glucanase-like"/>
    <property type="match status" value="1"/>
</dbReference>
<evidence type="ECO:0000313" key="3">
    <source>
        <dbReference type="Proteomes" id="UP001239445"/>
    </source>
</evidence>
<dbReference type="InterPro" id="IPR012334">
    <property type="entry name" value="Pectin_lyas_fold"/>
</dbReference>
<dbReference type="PANTHER" id="PTHR33928">
    <property type="entry name" value="POLYGALACTURONASE QRT3"/>
    <property type="match status" value="1"/>
</dbReference>
<sequence length="696" mass="76621">MDSGHNSRKLQLIGDPHDFPVLVSSQQFTDLGVISSDVYTGEYNHRWGSDGEWYLNTANFFRQVRNFVIDTRATTTPEVKGIHWQVAQATSLQNIHFVMRQGSDQIGLFIENGSGGLLGDLVFDGGESGMLCGSQQFTSKNLWFRNSKNAIRMLWDWGWVWKGLYISDVEVGINFTTGDFPGGSITVVDSSFERVKTGILLDQRPQKSKKQASLTLLNVQYTDVGTMVSATASRSVLEGGSRYLDSWFVGNLFVESDARKSDSDVESGLNDQKDSFGDGVWDEKLRPKVPQGLLNAQNPGNGYFDRSRPQYEDRSDFFVPNAKGDGKTDDTAALNLAFALAARIQIAIFLPAGSYIVTDTVFVPSGSVIVGMCWSQIVASGTKFQDMENPRPMIQVGIKGQTGGVELSDLLFTAQGPTAGLVGMEWNLRAGSQGTAAMWDSHFRIGGAAGTGLQAGDCPRLSGSTKPQCIAGSLLLHLTNTSSAYLENVWAWTADHDLDDPPSLSEAQLDIYVARGILIESTRPTWLWATASEHNVLYQYQLNRAENVFMGLIQTVAPNPFSKSVAKRTFPSDPAFDTCKDNNSCRAAWALHISGSKDIHVVGAGLYSWFYDHYGQDCIEKMACQKSLVWVDRPSSGIHLYNLFTVGAEQMITMENDRFILAKDNQMLIQKSPWTSVIAGWVKATPFPNILRGSLM</sequence>
<dbReference type="AlphaFoldDB" id="A0AAJ0FC65"/>
<accession>A0AAJ0FC65</accession>
<organism evidence="2 3">
    <name type="scientific">Echria macrotheca</name>
    <dbReference type="NCBI Taxonomy" id="438768"/>
    <lineage>
        <taxon>Eukaryota</taxon>
        <taxon>Fungi</taxon>
        <taxon>Dikarya</taxon>
        <taxon>Ascomycota</taxon>
        <taxon>Pezizomycotina</taxon>
        <taxon>Sordariomycetes</taxon>
        <taxon>Sordariomycetidae</taxon>
        <taxon>Sordariales</taxon>
        <taxon>Schizotheciaceae</taxon>
        <taxon>Echria</taxon>
    </lineage>
</organism>
<feature type="domain" description="Rhamnogalacturonase A/B/Epimerase-like pectate lyase" evidence="1">
    <location>
        <begin position="321"/>
        <end position="372"/>
    </location>
</feature>
<dbReference type="SUPFAM" id="SSF51126">
    <property type="entry name" value="Pectin lyase-like"/>
    <property type="match status" value="2"/>
</dbReference>
<proteinExistence type="predicted"/>